<feature type="transmembrane region" description="Helical" evidence="8">
    <location>
        <begin position="141"/>
        <end position="162"/>
    </location>
</feature>
<evidence type="ECO:0000256" key="3">
    <source>
        <dbReference type="ARBA" id="ARBA00022679"/>
    </source>
</evidence>
<name>A0A3S3P940_9MAGN</name>
<dbReference type="Gene3D" id="3.30.200.20">
    <property type="entry name" value="Phosphorylase Kinase, domain 1"/>
    <property type="match status" value="1"/>
</dbReference>
<evidence type="ECO:0000313" key="11">
    <source>
        <dbReference type="Proteomes" id="UP000283530"/>
    </source>
</evidence>
<dbReference type="PANTHER" id="PTHR48006">
    <property type="entry name" value="LEUCINE-RICH REPEAT-CONTAINING PROTEIN DDB_G0281931-RELATED"/>
    <property type="match status" value="1"/>
</dbReference>
<dbReference type="InterPro" id="IPR000719">
    <property type="entry name" value="Prot_kinase_dom"/>
</dbReference>
<keyword evidence="8" id="KW-0812">Transmembrane</keyword>
<keyword evidence="7" id="KW-0325">Glycoprotein</keyword>
<keyword evidence="11" id="KW-1185">Reference proteome</keyword>
<evidence type="ECO:0000256" key="6">
    <source>
        <dbReference type="ARBA" id="ARBA00022840"/>
    </source>
</evidence>
<dbReference type="Proteomes" id="UP000283530">
    <property type="component" value="Unassembled WGS sequence"/>
</dbReference>
<dbReference type="SUPFAM" id="SSF56112">
    <property type="entry name" value="Protein kinase-like (PK-like)"/>
    <property type="match status" value="1"/>
</dbReference>
<evidence type="ECO:0000256" key="5">
    <source>
        <dbReference type="ARBA" id="ARBA00022741"/>
    </source>
</evidence>
<dbReference type="FunFam" id="3.30.200.20:FF:000217">
    <property type="entry name" value="probable LRR receptor-like serine/threonine-protein kinase At1g53430"/>
    <property type="match status" value="1"/>
</dbReference>
<accession>A0A3S3P940</accession>
<dbReference type="OrthoDB" id="122279at2759"/>
<keyword evidence="4" id="KW-0732">Signal</keyword>
<evidence type="ECO:0000256" key="1">
    <source>
        <dbReference type="ARBA" id="ARBA00012513"/>
    </source>
</evidence>
<gene>
    <name evidence="10" type="ORF">CKAN_02564200</name>
</gene>
<reference evidence="10 11" key="1">
    <citation type="journal article" date="2019" name="Nat. Plants">
        <title>Stout camphor tree genome fills gaps in understanding of flowering plant genome evolution.</title>
        <authorList>
            <person name="Chaw S.M."/>
            <person name="Liu Y.C."/>
            <person name="Wu Y.W."/>
            <person name="Wang H.Y."/>
            <person name="Lin C.I."/>
            <person name="Wu C.S."/>
            <person name="Ke H.M."/>
            <person name="Chang L.Y."/>
            <person name="Hsu C.Y."/>
            <person name="Yang H.T."/>
            <person name="Sudianto E."/>
            <person name="Hsu M.H."/>
            <person name="Wu K.P."/>
            <person name="Wang L.N."/>
            <person name="Leebens-Mack J.H."/>
            <person name="Tsai I.J."/>
        </authorList>
    </citation>
    <scope>NUCLEOTIDE SEQUENCE [LARGE SCALE GENOMIC DNA]</scope>
    <source>
        <strain evidence="11">cv. Chaw 1501</strain>
        <tissue evidence="10">Young leaves</tissue>
    </source>
</reference>
<keyword evidence="3" id="KW-0808">Transferase</keyword>
<dbReference type="Gene3D" id="2.60.120.430">
    <property type="entry name" value="Galactose-binding lectin"/>
    <property type="match status" value="1"/>
</dbReference>
<dbReference type="PROSITE" id="PS50011">
    <property type="entry name" value="PROTEIN_KINASE_DOM"/>
    <property type="match status" value="1"/>
</dbReference>
<dbReference type="PANTHER" id="PTHR48006:SF81">
    <property type="entry name" value="PROTEIN KINASE DOMAIN-CONTAINING PROTEIN"/>
    <property type="match status" value="1"/>
</dbReference>
<evidence type="ECO:0000313" key="10">
    <source>
        <dbReference type="EMBL" id="RWR96265.1"/>
    </source>
</evidence>
<evidence type="ECO:0000256" key="4">
    <source>
        <dbReference type="ARBA" id="ARBA00022729"/>
    </source>
</evidence>
<keyword evidence="2" id="KW-0597">Phosphoprotein</keyword>
<keyword evidence="10" id="KW-0418">Kinase</keyword>
<dbReference type="AlphaFoldDB" id="A0A3S3P940"/>
<dbReference type="InterPro" id="IPR001245">
    <property type="entry name" value="Ser-Thr/Tyr_kinase_cat_dom"/>
</dbReference>
<keyword evidence="6" id="KW-0067">ATP-binding</keyword>
<dbReference type="GO" id="GO:0005524">
    <property type="term" value="F:ATP binding"/>
    <property type="evidence" value="ECO:0007669"/>
    <property type="project" value="UniProtKB-KW"/>
</dbReference>
<dbReference type="InterPro" id="IPR021720">
    <property type="entry name" value="Malectin_dom"/>
</dbReference>
<feature type="domain" description="Protein kinase" evidence="9">
    <location>
        <begin position="193"/>
        <end position="396"/>
    </location>
</feature>
<evidence type="ECO:0000256" key="7">
    <source>
        <dbReference type="ARBA" id="ARBA00023180"/>
    </source>
</evidence>
<proteinExistence type="predicted"/>
<keyword evidence="8" id="KW-1133">Transmembrane helix</keyword>
<dbReference type="GO" id="GO:0004674">
    <property type="term" value="F:protein serine/threonine kinase activity"/>
    <property type="evidence" value="ECO:0007669"/>
    <property type="project" value="UniProtKB-EC"/>
</dbReference>
<keyword evidence="5" id="KW-0547">Nucleotide-binding</keyword>
<dbReference type="InterPro" id="IPR011009">
    <property type="entry name" value="Kinase-like_dom_sf"/>
</dbReference>
<keyword evidence="8" id="KW-0472">Membrane</keyword>
<dbReference type="EC" id="2.7.11.1" evidence="1"/>
<evidence type="ECO:0000256" key="8">
    <source>
        <dbReference type="SAM" id="Phobius"/>
    </source>
</evidence>
<dbReference type="Pfam" id="PF07714">
    <property type="entry name" value="PK_Tyr_Ser-Thr"/>
    <property type="match status" value="2"/>
</dbReference>
<evidence type="ECO:0000256" key="2">
    <source>
        <dbReference type="ARBA" id="ARBA00022553"/>
    </source>
</evidence>
<comment type="caution">
    <text evidence="10">The sequence shown here is derived from an EMBL/GenBank/DDBJ whole genome shotgun (WGS) entry which is preliminary data.</text>
</comment>
<dbReference type="STRING" id="337451.A0A3S3P940"/>
<evidence type="ECO:0000259" key="9">
    <source>
        <dbReference type="PROSITE" id="PS50011"/>
    </source>
</evidence>
<organism evidence="10 11">
    <name type="scientific">Cinnamomum micranthum f. kanehirae</name>
    <dbReference type="NCBI Taxonomy" id="337451"/>
    <lineage>
        <taxon>Eukaryota</taxon>
        <taxon>Viridiplantae</taxon>
        <taxon>Streptophyta</taxon>
        <taxon>Embryophyta</taxon>
        <taxon>Tracheophyta</taxon>
        <taxon>Spermatophyta</taxon>
        <taxon>Magnoliopsida</taxon>
        <taxon>Magnoliidae</taxon>
        <taxon>Laurales</taxon>
        <taxon>Lauraceae</taxon>
        <taxon>Cinnamomum</taxon>
    </lineage>
</organism>
<dbReference type="InterPro" id="IPR051824">
    <property type="entry name" value="LRR_Rcpt-Like_S/T_Kinase"/>
</dbReference>
<dbReference type="EMBL" id="QPKB01000012">
    <property type="protein sequence ID" value="RWR96265.1"/>
    <property type="molecule type" value="Genomic_DNA"/>
</dbReference>
<sequence length="396" mass="43448">MPDFDLNTTARLSPLSLTYYGLCLGNGNYIVKLHFAEIVFTDDRTYSSIGKRIFDVYIQGELVLKDFNIEDEAGGTHRAVVKNFTAIVATTNTLEIRFYWAGKGTQSIPYRGTYGPLISAISVDPDFTPPSEGGRKISAGAVIGIVASVLCVIFLILGILWWKGCLGKKSAIRLDLQTASFTLRQIKAATNNFDVANTIGEGGFEPVYKYGLLFDGTIIAVKQLSSKSKQGTLDFVNEIGMIAALQHLNLVKLYGCCIEGNQLLLVYEYMENNSLAHALFDFGLAKLDEEENIHISTRIAGTIGYMAPEYALRGYLTDKADVYSFGIVALEIVSGKSNTNYRPKADCAYVLQERGSLLELVDPKLGSEFNKEEAIGMITIALLRTSTSSTLPCLPW</sequence>
<protein>
    <recommendedName>
        <fullName evidence="1">non-specific serine/threonine protein kinase</fullName>
        <ecNumber evidence="1">2.7.11.1</ecNumber>
    </recommendedName>
</protein>
<dbReference type="Pfam" id="PF11721">
    <property type="entry name" value="Malectin"/>
    <property type="match status" value="1"/>
</dbReference>
<dbReference type="Gene3D" id="1.10.510.10">
    <property type="entry name" value="Transferase(Phosphotransferase) domain 1"/>
    <property type="match status" value="1"/>
</dbReference>